<keyword evidence="10" id="KW-0732">Signal</keyword>
<evidence type="ECO:0000256" key="7">
    <source>
        <dbReference type="ARBA" id="ARBA00023237"/>
    </source>
</evidence>
<comment type="similarity">
    <text evidence="8 9">Belongs to the TonB-dependent receptor family.</text>
</comment>
<name>A0A1I3FGM2_9SPHI</name>
<evidence type="ECO:0000256" key="4">
    <source>
        <dbReference type="ARBA" id="ARBA00022692"/>
    </source>
</evidence>
<evidence type="ECO:0000256" key="2">
    <source>
        <dbReference type="ARBA" id="ARBA00022448"/>
    </source>
</evidence>
<dbReference type="InterPro" id="IPR012910">
    <property type="entry name" value="Plug_dom"/>
</dbReference>
<dbReference type="Pfam" id="PF13715">
    <property type="entry name" value="CarbopepD_reg_2"/>
    <property type="match status" value="1"/>
</dbReference>
<dbReference type="InterPro" id="IPR023996">
    <property type="entry name" value="TonB-dep_OMP_SusC/RagA"/>
</dbReference>
<protein>
    <submittedName>
        <fullName evidence="13">TonB-linked outer membrane protein, SusC/RagA family</fullName>
    </submittedName>
</protein>
<dbReference type="Pfam" id="PF07715">
    <property type="entry name" value="Plug"/>
    <property type="match status" value="1"/>
</dbReference>
<evidence type="ECO:0000256" key="5">
    <source>
        <dbReference type="ARBA" id="ARBA00023077"/>
    </source>
</evidence>
<organism evidence="13 14">
    <name type="scientific">Parapedobacter indicus</name>
    <dbReference type="NCBI Taxonomy" id="1477437"/>
    <lineage>
        <taxon>Bacteria</taxon>
        <taxon>Pseudomonadati</taxon>
        <taxon>Bacteroidota</taxon>
        <taxon>Sphingobacteriia</taxon>
        <taxon>Sphingobacteriales</taxon>
        <taxon>Sphingobacteriaceae</taxon>
        <taxon>Parapedobacter</taxon>
    </lineage>
</organism>
<keyword evidence="4 8" id="KW-0812">Transmembrane</keyword>
<keyword evidence="14" id="KW-1185">Reference proteome</keyword>
<evidence type="ECO:0000313" key="13">
    <source>
        <dbReference type="EMBL" id="SFI10326.1"/>
    </source>
</evidence>
<keyword evidence="2 8" id="KW-0813">Transport</keyword>
<proteinExistence type="inferred from homology"/>
<evidence type="ECO:0000256" key="10">
    <source>
        <dbReference type="SAM" id="SignalP"/>
    </source>
</evidence>
<evidence type="ECO:0000256" key="1">
    <source>
        <dbReference type="ARBA" id="ARBA00004571"/>
    </source>
</evidence>
<dbReference type="SUPFAM" id="SSF49464">
    <property type="entry name" value="Carboxypeptidase regulatory domain-like"/>
    <property type="match status" value="1"/>
</dbReference>
<dbReference type="EMBL" id="FOQO01000002">
    <property type="protein sequence ID" value="SFI10326.1"/>
    <property type="molecule type" value="Genomic_DNA"/>
</dbReference>
<keyword evidence="7 8" id="KW-0998">Cell outer membrane</keyword>
<dbReference type="PROSITE" id="PS52016">
    <property type="entry name" value="TONB_DEPENDENT_REC_3"/>
    <property type="match status" value="1"/>
</dbReference>
<reference evidence="13 14" key="1">
    <citation type="submission" date="2016-10" db="EMBL/GenBank/DDBJ databases">
        <authorList>
            <person name="de Groot N.N."/>
        </authorList>
    </citation>
    <scope>NUCLEOTIDE SEQUENCE [LARGE SCALE GENOMIC DNA]</scope>
    <source>
        <strain evidence="13 14">RK1</strain>
    </source>
</reference>
<dbReference type="STRING" id="1477437.SAMN05444682_102323"/>
<keyword evidence="6 8" id="KW-0472">Membrane</keyword>
<dbReference type="InterPro" id="IPR000531">
    <property type="entry name" value="Beta-barrel_TonB"/>
</dbReference>
<dbReference type="InterPro" id="IPR008969">
    <property type="entry name" value="CarboxyPept-like_regulatory"/>
</dbReference>
<feature type="chain" id="PRO_5011658688" evidence="10">
    <location>
        <begin position="26"/>
        <end position="1083"/>
    </location>
</feature>
<keyword evidence="5 9" id="KW-0798">TonB box</keyword>
<comment type="subcellular location">
    <subcellularLocation>
        <location evidence="1 8">Cell outer membrane</location>
        <topology evidence="1 8">Multi-pass membrane protein</topology>
    </subcellularLocation>
</comment>
<evidence type="ECO:0000256" key="9">
    <source>
        <dbReference type="RuleBase" id="RU003357"/>
    </source>
</evidence>
<evidence type="ECO:0000256" key="6">
    <source>
        <dbReference type="ARBA" id="ARBA00023136"/>
    </source>
</evidence>
<dbReference type="Proteomes" id="UP000198670">
    <property type="component" value="Unassembled WGS sequence"/>
</dbReference>
<gene>
    <name evidence="13" type="ORF">SAMN05444682_102323</name>
</gene>
<dbReference type="InterPro" id="IPR039426">
    <property type="entry name" value="TonB-dep_rcpt-like"/>
</dbReference>
<dbReference type="OrthoDB" id="9768177at2"/>
<dbReference type="SUPFAM" id="SSF56935">
    <property type="entry name" value="Porins"/>
    <property type="match status" value="1"/>
</dbReference>
<dbReference type="Gene3D" id="2.40.170.20">
    <property type="entry name" value="TonB-dependent receptor, beta-barrel domain"/>
    <property type="match status" value="1"/>
</dbReference>
<dbReference type="GO" id="GO:0009279">
    <property type="term" value="C:cell outer membrane"/>
    <property type="evidence" value="ECO:0007669"/>
    <property type="project" value="UniProtKB-SubCell"/>
</dbReference>
<evidence type="ECO:0000259" key="12">
    <source>
        <dbReference type="Pfam" id="PF07715"/>
    </source>
</evidence>
<dbReference type="NCBIfam" id="TIGR04056">
    <property type="entry name" value="OMP_RagA_SusC"/>
    <property type="match status" value="1"/>
</dbReference>
<dbReference type="InterPro" id="IPR023997">
    <property type="entry name" value="TonB-dep_OMP_SusC/RagA_CS"/>
</dbReference>
<dbReference type="AlphaFoldDB" id="A0A1I3FGM2"/>
<feature type="domain" description="TonB-dependent receptor-like beta-barrel" evidence="11">
    <location>
        <begin position="472"/>
        <end position="825"/>
    </location>
</feature>
<sequence>MTKMKSLLLVLLWLCSFLAGSAAIAQTRINGKVTNSQHEPLEGASIRIKGADGGTAAGPDGSFSIVAGPTDTLEISSIGFQPLEMVVGTQQHIVATLTPIETSIEEVVVTGYTSQRKKDLTGAVAVVDVTQMTRQPTGQLANQLQGQASGVNVLSSGQPGESPRVTIRGINTFGNNNPLYIVDGIPINDIRDINPSDILSMQVLKDAGSASIYGSRANNGVLIITTKRGTGKTRVQYDGYVGMQTPKSGNVWDLLTPQEMANLQWQVYETDNRDEIIHPLYGRWARNENTSPVLPDYIMPVGAKEGDPSTDPALYNVNPFYTSPAELNSMYRIVRTNKAGTDWYHEIFKPALINNQNISVSGGGPSGNYLLSFNYFDQEGMLINTYLKRYSLRANSQFNVSKRIRVGQNLAFVTANNMISGTNTEGSAIGHAFRQQPIIPVRDIMGNYAGSFTVGGQLLGNSRNPVAIRERTGDNRNMQNRLFGNVFAEIDILDGLTLRSSFGGELQSTFARSFVYPEYENAENSSANTYTENPSGYYNWTLTNTITYTADLGNDHTLKVLAGMESYNDVLRTLSASNQNYFVFDPDFTTLGTGQAAPTATSDRAEFALLSFFGRLDYAFKDKYLLGATLRRDGVSKFVDNVWGTFPAVSAGWRLSEESFMEDFAWLDDLKVRGSWGIMGNQTNVGVLNSYYLFGGTRSNTYYDIAGGNTVLTPGFSQTTIGNPSAKWESNINSNIGFDAAVANGKIQISVDYYSKKIKDLLFNPVFPGTAGASTVPYVNIASMDNNGIDASVSGNFNLSKDLTLNTTAIVTTYNNKITKVSNISDYFGSDPKRFGIDIIRNAVGNSVSSFFGYQIAGFWNSVEEIAAADLQAQTTTDNPSAVYQNDVRPGHFRYADVNGDNQITDADRTFLGNPNPSLTYGLNIGLAYKNFDFSIFLFGSQGNEIWNQTKWWTDFWPTLGPGSKSKTALYDSWTPERQNAKVAIQESTASFGTSSAPNSYYIENGSFLRAKNAQLGYVFSNTRLGNAGIEKIRVYLQAANFFTITKYSGIDPEITGTSTSFGIDEGGYAQPRQYIIGVNLQF</sequence>
<dbReference type="InterPro" id="IPR036942">
    <property type="entry name" value="Beta-barrel_TonB_sf"/>
</dbReference>
<evidence type="ECO:0000259" key="11">
    <source>
        <dbReference type="Pfam" id="PF00593"/>
    </source>
</evidence>
<feature type="domain" description="TonB-dependent receptor plug" evidence="12">
    <location>
        <begin position="117"/>
        <end position="221"/>
    </location>
</feature>
<feature type="signal peptide" evidence="10">
    <location>
        <begin position="1"/>
        <end position="25"/>
    </location>
</feature>
<keyword evidence="3 8" id="KW-1134">Transmembrane beta strand</keyword>
<evidence type="ECO:0000256" key="8">
    <source>
        <dbReference type="PROSITE-ProRule" id="PRU01360"/>
    </source>
</evidence>
<dbReference type="Pfam" id="PF00593">
    <property type="entry name" value="TonB_dep_Rec_b-barrel"/>
    <property type="match status" value="1"/>
</dbReference>
<evidence type="ECO:0000256" key="3">
    <source>
        <dbReference type="ARBA" id="ARBA00022452"/>
    </source>
</evidence>
<accession>A0A1I3FGM2</accession>
<evidence type="ECO:0000313" key="14">
    <source>
        <dbReference type="Proteomes" id="UP000198670"/>
    </source>
</evidence>
<dbReference type="InterPro" id="IPR037066">
    <property type="entry name" value="Plug_dom_sf"/>
</dbReference>
<dbReference type="Gene3D" id="2.170.130.10">
    <property type="entry name" value="TonB-dependent receptor, plug domain"/>
    <property type="match status" value="1"/>
</dbReference>
<dbReference type="NCBIfam" id="TIGR04057">
    <property type="entry name" value="SusC_RagA_signa"/>
    <property type="match status" value="1"/>
</dbReference>